<gene>
    <name evidence="5" type="ORF">SAMN04487865_101036</name>
</gene>
<keyword evidence="6" id="KW-1185">Reference proteome</keyword>
<feature type="chain" id="PRO_5024814716" evidence="4">
    <location>
        <begin position="20"/>
        <end position="314"/>
    </location>
</feature>
<dbReference type="InterPro" id="IPR014142">
    <property type="entry name" value="TrbG_Ti"/>
</dbReference>
<dbReference type="InterPro" id="IPR038161">
    <property type="entry name" value="VirB9/CagX/TrbG_C_sf"/>
</dbReference>
<feature type="signal peptide" evidence="4">
    <location>
        <begin position="1"/>
        <end position="19"/>
    </location>
</feature>
<feature type="region of interest" description="Disordered" evidence="3">
    <location>
        <begin position="187"/>
        <end position="219"/>
    </location>
</feature>
<dbReference type="Proteomes" id="UP000243374">
    <property type="component" value="Unassembled WGS sequence"/>
</dbReference>
<keyword evidence="2 4" id="KW-0732">Signal</keyword>
<dbReference type="Pfam" id="PF03524">
    <property type="entry name" value="CagX"/>
    <property type="match status" value="1"/>
</dbReference>
<dbReference type="Gene3D" id="2.60.40.2500">
    <property type="match status" value="1"/>
</dbReference>
<dbReference type="CDD" id="cd06911">
    <property type="entry name" value="VirB9_CagX_TrbG"/>
    <property type="match status" value="1"/>
</dbReference>
<evidence type="ECO:0000256" key="1">
    <source>
        <dbReference type="ARBA" id="ARBA00006135"/>
    </source>
</evidence>
<dbReference type="AlphaFoldDB" id="A0A662Z7Y4"/>
<evidence type="ECO:0000256" key="3">
    <source>
        <dbReference type="SAM" id="MobiDB-lite"/>
    </source>
</evidence>
<dbReference type="OrthoDB" id="5357875at2"/>
<dbReference type="NCBIfam" id="TIGR02775">
    <property type="entry name" value="TrbG_Ti"/>
    <property type="match status" value="1"/>
</dbReference>
<dbReference type="InterPro" id="IPR010258">
    <property type="entry name" value="Conjugal_tfr_TrbG/VirB9/CagX"/>
</dbReference>
<dbReference type="PROSITE" id="PS51257">
    <property type="entry name" value="PROKAR_LIPOPROTEIN"/>
    <property type="match status" value="1"/>
</dbReference>
<sequence>MNKQNVLLISLCFSFACIASDGSEYGGEMSYLDERDLNTIQKLEVLDRRQVSAQAVLPGQVIFTYGSGIPTVVCALFEITDISMEKGERVFTVQLGDSTRWLIDSAVSGSGADRTEHIVVKALDNGLKTSLIIATNRRTYHIALKSSQKDFMPAVSFNYPGHSLKLNSSQYEDSRAAQRFDYSLADNMEPSPRISTVSYQYGTNENSKVEGGSSGRSRNYSYSVEGDDSLLPINAFDDGVNTYIQLPSEFQRNDLPTVFRVTSDGLPLLGEDNTALLNFRIEGHTYVIDGVYDHLRIVSGSDGKSVCADIVKEV</sequence>
<organism evidence="5 6">
    <name type="scientific">Succinivibrio dextrinosolvens</name>
    <dbReference type="NCBI Taxonomy" id="83771"/>
    <lineage>
        <taxon>Bacteria</taxon>
        <taxon>Pseudomonadati</taxon>
        <taxon>Pseudomonadota</taxon>
        <taxon>Gammaproteobacteria</taxon>
        <taxon>Aeromonadales</taxon>
        <taxon>Succinivibrionaceae</taxon>
        <taxon>Succinivibrio</taxon>
    </lineage>
</organism>
<feature type="compositionally biased region" description="Polar residues" evidence="3">
    <location>
        <begin position="193"/>
        <end position="206"/>
    </location>
</feature>
<reference evidence="5 6" key="1">
    <citation type="submission" date="2016-10" db="EMBL/GenBank/DDBJ databases">
        <authorList>
            <person name="Varghese N."/>
            <person name="Submissions S."/>
        </authorList>
    </citation>
    <scope>NUCLEOTIDE SEQUENCE [LARGE SCALE GENOMIC DNA]</scope>
    <source>
        <strain evidence="5 6">22B</strain>
    </source>
</reference>
<evidence type="ECO:0000313" key="5">
    <source>
        <dbReference type="EMBL" id="SFJ96471.1"/>
    </source>
</evidence>
<evidence type="ECO:0000256" key="2">
    <source>
        <dbReference type="ARBA" id="ARBA00022729"/>
    </source>
</evidence>
<name>A0A662Z7Y4_9GAMM</name>
<comment type="similarity">
    <text evidence="1">Belongs to the TrbG/VirB9 family.</text>
</comment>
<evidence type="ECO:0000256" key="4">
    <source>
        <dbReference type="SAM" id="SignalP"/>
    </source>
</evidence>
<evidence type="ECO:0000313" key="6">
    <source>
        <dbReference type="Proteomes" id="UP000243374"/>
    </source>
</evidence>
<dbReference type="EMBL" id="FOSF01000010">
    <property type="protein sequence ID" value="SFJ96471.1"/>
    <property type="molecule type" value="Genomic_DNA"/>
</dbReference>
<protein>
    <submittedName>
        <fullName evidence="5">Type IV secretion system protein VirB9</fullName>
    </submittedName>
</protein>
<accession>A0A662Z7Y4</accession>
<dbReference type="InterPro" id="IPR033645">
    <property type="entry name" value="VirB9/CagX/TrbG_C"/>
</dbReference>
<dbReference type="RefSeq" id="WP_074839842.1">
    <property type="nucleotide sequence ID" value="NZ_CP047056.1"/>
</dbReference>
<proteinExistence type="inferred from homology"/>